<organism evidence="2 3">
    <name type="scientific">Streptomyces pratensis (strain ATCC 33331 / IAF-45CD)</name>
    <dbReference type="NCBI Taxonomy" id="591167"/>
    <lineage>
        <taxon>Bacteria</taxon>
        <taxon>Bacillati</taxon>
        <taxon>Actinomycetota</taxon>
        <taxon>Actinomycetes</taxon>
        <taxon>Kitasatosporales</taxon>
        <taxon>Streptomycetaceae</taxon>
        <taxon>Streptomyces</taxon>
    </lineage>
</organism>
<proteinExistence type="predicted"/>
<reference evidence="2 3" key="1">
    <citation type="submission" date="2011-01" db="EMBL/GenBank/DDBJ databases">
        <title>Complete sequence of plasmid1 of Streptomyces flavogriseus ATCC 33331.</title>
        <authorList>
            <consortium name="US DOE Joint Genome Institute"/>
            <person name="Lucas S."/>
            <person name="Copeland A."/>
            <person name="Lapidus A."/>
            <person name="Cheng J.-F."/>
            <person name="Goodwin L."/>
            <person name="Pitluck S."/>
            <person name="Davenport K."/>
            <person name="Detter J.C."/>
            <person name="Han C."/>
            <person name="Tapia R."/>
            <person name="Land M."/>
            <person name="Hauser L."/>
            <person name="Kyrpides N."/>
            <person name="Ivanova N."/>
            <person name="Ovchinnikova G."/>
            <person name="Pagani I."/>
            <person name="Brumm P."/>
            <person name="Mead D."/>
            <person name="Woyke T."/>
        </authorList>
    </citation>
    <scope>NUCLEOTIDE SEQUENCE [LARGE SCALE GENOMIC DNA]</scope>
    <source>
        <strain evidence="3">ATCC 33331 / IAF-45CD</strain>
        <plasmid evidence="2 3">pSFLA01</plasmid>
    </source>
</reference>
<dbReference type="KEGG" id="sfa:Sfla_6507"/>
<feature type="compositionally biased region" description="Basic and acidic residues" evidence="1">
    <location>
        <begin position="151"/>
        <end position="166"/>
    </location>
</feature>
<accession>A0A8D3WSC9</accession>
<evidence type="ECO:0000313" key="2">
    <source>
        <dbReference type="EMBL" id="ADW07835.1"/>
    </source>
</evidence>
<geneLocation type="plasmid" evidence="2 3">
    <name>pSFLA01</name>
</geneLocation>
<gene>
    <name evidence="2" type="ORF">Sfla_6507</name>
</gene>
<dbReference type="EMBL" id="CP002476">
    <property type="protein sequence ID" value="ADW07835.1"/>
    <property type="molecule type" value="Genomic_DNA"/>
</dbReference>
<dbReference type="AlphaFoldDB" id="A0A8D3WSC9"/>
<evidence type="ECO:0000256" key="1">
    <source>
        <dbReference type="SAM" id="MobiDB-lite"/>
    </source>
</evidence>
<name>A0A8D3WSC9_STRFA</name>
<protein>
    <recommendedName>
        <fullName evidence="4">DUF4913 domain-containing protein</fullName>
    </recommendedName>
</protein>
<sequence>MADPYSNPASLWPTHSPEEPSEQQRWVWSAMEPAERQERLRELAVWVDWLRTTFELHNSIPTCWYRHSPVVEHLTALYAGWIRTYAGEQVPGRELAEVDWINALHALTPRLQLAACAAGQHEEPPPMPRERPEAADDFETFLDTSRTTTEPARHPAEAELGRRRAENALTGR</sequence>
<keyword evidence="2" id="KW-0614">Plasmid</keyword>
<evidence type="ECO:0000313" key="3">
    <source>
        <dbReference type="Proteomes" id="UP000002066"/>
    </source>
</evidence>
<feature type="region of interest" description="Disordered" evidence="1">
    <location>
        <begin position="119"/>
        <end position="172"/>
    </location>
</feature>
<feature type="compositionally biased region" description="Basic and acidic residues" evidence="1">
    <location>
        <begin position="120"/>
        <end position="134"/>
    </location>
</feature>
<evidence type="ECO:0008006" key="4">
    <source>
        <dbReference type="Google" id="ProtNLM"/>
    </source>
</evidence>
<dbReference type="Proteomes" id="UP000002066">
    <property type="component" value="Plasmid pSFLA01"/>
</dbReference>